<proteinExistence type="predicted"/>
<accession>A0A915HHY6</accession>
<evidence type="ECO:0000313" key="1">
    <source>
        <dbReference type="Proteomes" id="UP000887565"/>
    </source>
</evidence>
<keyword evidence="1" id="KW-1185">Reference proteome</keyword>
<dbReference type="AlphaFoldDB" id="A0A915HHY6"/>
<evidence type="ECO:0000313" key="2">
    <source>
        <dbReference type="WBParaSite" id="nRc.2.0.1.t01049-RA"/>
    </source>
</evidence>
<organism evidence="1 2">
    <name type="scientific">Romanomermis culicivorax</name>
    <name type="common">Nematode worm</name>
    <dbReference type="NCBI Taxonomy" id="13658"/>
    <lineage>
        <taxon>Eukaryota</taxon>
        <taxon>Metazoa</taxon>
        <taxon>Ecdysozoa</taxon>
        <taxon>Nematoda</taxon>
        <taxon>Enoplea</taxon>
        <taxon>Dorylaimia</taxon>
        <taxon>Mermithida</taxon>
        <taxon>Mermithoidea</taxon>
        <taxon>Mermithidae</taxon>
        <taxon>Romanomermis</taxon>
    </lineage>
</organism>
<dbReference type="WBParaSite" id="nRc.2.0.1.t01049-RA">
    <property type="protein sequence ID" value="nRc.2.0.1.t01049-RA"/>
    <property type="gene ID" value="nRc.2.0.1.g01049"/>
</dbReference>
<sequence length="71" mass="7847">MHPKIIILTDLRNLTQPEYTEKLILRKMVYLIVFSPPIVADCPRLSLTVADPVGISSATVPGLTNSEIKKS</sequence>
<name>A0A915HHY6_ROMCU</name>
<protein>
    <submittedName>
        <fullName evidence="2">Uncharacterized protein</fullName>
    </submittedName>
</protein>
<reference evidence="2" key="1">
    <citation type="submission" date="2022-11" db="UniProtKB">
        <authorList>
            <consortium name="WormBaseParasite"/>
        </authorList>
    </citation>
    <scope>IDENTIFICATION</scope>
</reference>
<dbReference type="Proteomes" id="UP000887565">
    <property type="component" value="Unplaced"/>
</dbReference>